<organism evidence="8 9">
    <name type="scientific">Borreliella chilensis</name>
    <dbReference type="NCBI Taxonomy" id="1245910"/>
    <lineage>
        <taxon>Bacteria</taxon>
        <taxon>Pseudomonadati</taxon>
        <taxon>Spirochaetota</taxon>
        <taxon>Spirochaetia</taxon>
        <taxon>Spirochaetales</taxon>
        <taxon>Borreliaceae</taxon>
        <taxon>Borreliella</taxon>
    </lineage>
</organism>
<dbReference type="Proteomes" id="UP000030940">
    <property type="component" value="Chromosome"/>
</dbReference>
<comment type="subcellular location">
    <subcellularLocation>
        <location evidence="7">Cell membrane</location>
        <topology evidence="7">Multi-pass membrane protein</topology>
    </subcellularLocation>
</comment>
<dbReference type="GO" id="GO:0042158">
    <property type="term" value="P:lipoprotein biosynthetic process"/>
    <property type="evidence" value="ECO:0007669"/>
    <property type="project" value="UniProtKB-UniRule"/>
</dbReference>
<feature type="transmembrane region" description="Helical" evidence="7">
    <location>
        <begin position="98"/>
        <end position="124"/>
    </location>
</feature>
<reference evidence="8 9" key="1">
    <citation type="journal article" date="2015" name="Genome Announc.">
        <title>Genome Sequence of Borrelia chilensis VA1, a South American Member of the Lyme Borreliosis Group.</title>
        <authorList>
            <person name="Huang W."/>
            <person name="Ojaimi C."/>
            <person name="Fallon J.T."/>
            <person name="Travisany D."/>
            <person name="Maass A."/>
            <person name="Ivanova L."/>
            <person name="Tomova A."/>
            <person name="Gonzalez-Acuna D."/>
            <person name="Godfrey H.P."/>
            <person name="Cabello F.C."/>
        </authorList>
    </citation>
    <scope>NUCLEOTIDE SEQUENCE [LARGE SCALE GENOMIC DNA]</scope>
    <source>
        <strain evidence="8 9">VA1</strain>
    </source>
</reference>
<evidence type="ECO:0000256" key="2">
    <source>
        <dbReference type="ARBA" id="ARBA00022475"/>
    </source>
</evidence>
<proteinExistence type="inferred from homology"/>
<evidence type="ECO:0000256" key="6">
    <source>
        <dbReference type="ARBA" id="ARBA00023136"/>
    </source>
</evidence>
<comment type="pathway">
    <text evidence="7">Protein modification; lipoprotein biosynthesis (diacylglyceryl transfer).</text>
</comment>
<keyword evidence="6 7" id="KW-0472">Membrane</keyword>
<dbReference type="PROSITE" id="PS01311">
    <property type="entry name" value="LGT"/>
    <property type="match status" value="1"/>
</dbReference>
<keyword evidence="4 7" id="KW-0812">Transmembrane</keyword>
<dbReference type="GO" id="GO:0005886">
    <property type="term" value="C:plasma membrane"/>
    <property type="evidence" value="ECO:0007669"/>
    <property type="project" value="UniProtKB-SubCell"/>
</dbReference>
<dbReference type="HAMAP" id="MF_01147">
    <property type="entry name" value="Lgt"/>
    <property type="match status" value="1"/>
</dbReference>
<evidence type="ECO:0000313" key="8">
    <source>
        <dbReference type="EMBL" id="AJA90184.1"/>
    </source>
</evidence>
<accession>A0A0A7UVE1</accession>
<keyword evidence="3 7" id="KW-0808">Transferase</keyword>
<evidence type="ECO:0000256" key="4">
    <source>
        <dbReference type="ARBA" id="ARBA00022692"/>
    </source>
</evidence>
<dbReference type="EMBL" id="CP009910">
    <property type="protein sequence ID" value="AJA90184.1"/>
    <property type="molecule type" value="Genomic_DNA"/>
</dbReference>
<dbReference type="UniPathway" id="UPA00664"/>
<name>A0A0A7UVE1_9SPIR</name>
<dbReference type="Pfam" id="PF01790">
    <property type="entry name" value="LGT"/>
    <property type="match status" value="1"/>
</dbReference>
<feature type="transmembrane region" description="Helical" evidence="7">
    <location>
        <begin position="136"/>
        <end position="155"/>
    </location>
</feature>
<feature type="transmembrane region" description="Helical" evidence="7">
    <location>
        <begin position="286"/>
        <end position="309"/>
    </location>
</feature>
<dbReference type="InterPro" id="IPR001640">
    <property type="entry name" value="Lgt"/>
</dbReference>
<feature type="binding site" evidence="7">
    <location>
        <position position="156"/>
    </location>
    <ligand>
        <name>a 1,2-diacyl-sn-glycero-3-phospho-(1'-sn-glycerol)</name>
        <dbReference type="ChEBI" id="CHEBI:64716"/>
    </ligand>
</feature>
<evidence type="ECO:0000256" key="7">
    <source>
        <dbReference type="HAMAP-Rule" id="MF_01147"/>
    </source>
</evidence>
<keyword evidence="2 7" id="KW-1003">Cell membrane</keyword>
<evidence type="ECO:0000256" key="1">
    <source>
        <dbReference type="ARBA" id="ARBA00007150"/>
    </source>
</evidence>
<comment type="catalytic activity">
    <reaction evidence="7">
        <text>L-cysteinyl-[prolipoprotein] + a 1,2-diacyl-sn-glycero-3-phospho-(1'-sn-glycerol) = an S-1,2-diacyl-sn-glyceryl-L-cysteinyl-[prolipoprotein] + sn-glycerol 1-phosphate + H(+)</text>
        <dbReference type="Rhea" id="RHEA:56712"/>
        <dbReference type="Rhea" id="RHEA-COMP:14679"/>
        <dbReference type="Rhea" id="RHEA-COMP:14680"/>
        <dbReference type="ChEBI" id="CHEBI:15378"/>
        <dbReference type="ChEBI" id="CHEBI:29950"/>
        <dbReference type="ChEBI" id="CHEBI:57685"/>
        <dbReference type="ChEBI" id="CHEBI:64716"/>
        <dbReference type="ChEBI" id="CHEBI:140658"/>
        <dbReference type="EC" id="2.5.1.145"/>
    </reaction>
</comment>
<keyword evidence="9" id="KW-1185">Reference proteome</keyword>
<evidence type="ECO:0000256" key="3">
    <source>
        <dbReference type="ARBA" id="ARBA00022679"/>
    </source>
</evidence>
<gene>
    <name evidence="7" type="primary">lgt</name>
    <name evidence="8" type="ORF">OY14_01770</name>
</gene>
<comment type="function">
    <text evidence="7">Catalyzes the transfer of the diacylglyceryl group from phosphatidylglycerol to the sulfhydryl group of the N-terminal cysteine of a prolipoprotein, the first step in the formation of mature lipoproteins.</text>
</comment>
<comment type="similarity">
    <text evidence="1 7">Belongs to the Lgt family.</text>
</comment>
<dbReference type="AlphaFoldDB" id="A0A0A7UVE1"/>
<feature type="transmembrane region" description="Helical" evidence="7">
    <location>
        <begin position="240"/>
        <end position="259"/>
    </location>
</feature>
<feature type="transmembrane region" description="Helical" evidence="7">
    <location>
        <begin position="15"/>
        <end position="36"/>
    </location>
</feature>
<evidence type="ECO:0000256" key="5">
    <source>
        <dbReference type="ARBA" id="ARBA00022989"/>
    </source>
</evidence>
<dbReference type="PANTHER" id="PTHR30589">
    <property type="entry name" value="PROLIPOPROTEIN DIACYLGLYCERYL TRANSFERASE"/>
    <property type="match status" value="1"/>
</dbReference>
<feature type="transmembrane region" description="Helical" evidence="7">
    <location>
        <begin position="212"/>
        <end position="233"/>
    </location>
</feature>
<dbReference type="NCBIfam" id="TIGR00544">
    <property type="entry name" value="lgt"/>
    <property type="match status" value="1"/>
</dbReference>
<dbReference type="PANTHER" id="PTHR30589:SF0">
    <property type="entry name" value="PHOSPHATIDYLGLYCEROL--PROLIPOPROTEIN DIACYLGLYCERYL TRANSFERASE"/>
    <property type="match status" value="1"/>
</dbReference>
<dbReference type="KEGG" id="bchi:OY14_01770"/>
<dbReference type="STRING" id="1245910.OY14_01770"/>
<dbReference type="EC" id="2.5.1.145" evidence="7"/>
<dbReference type="HOGENOM" id="CLU_013386_1_0_12"/>
<protein>
    <recommendedName>
        <fullName evidence="7">Phosphatidylglycerol--prolipoprotein diacylglyceryl transferase</fullName>
        <ecNumber evidence="7">2.5.1.145</ecNumber>
    </recommendedName>
</protein>
<feature type="transmembrane region" description="Helical" evidence="7">
    <location>
        <begin position="57"/>
        <end position="78"/>
    </location>
</feature>
<evidence type="ECO:0000313" key="9">
    <source>
        <dbReference type="Proteomes" id="UP000030940"/>
    </source>
</evidence>
<dbReference type="GO" id="GO:0008961">
    <property type="term" value="F:phosphatidylglycerol-prolipoprotein diacylglyceryl transferase activity"/>
    <property type="evidence" value="ECO:0007669"/>
    <property type="project" value="UniProtKB-UniRule"/>
</dbReference>
<keyword evidence="5 7" id="KW-1133">Transmembrane helix</keyword>
<sequence>MPNYINYPSWLHPEVIQGIPITWYSLSYISIILISYKFIWYQIQKDNIDIKKEHYETFMFSLVLGAILGGRLAATLVYDKSGIYYSHPWLILLPFDQHWNFTGFRGMAIHGGFLGVIIAPLIIINTKLKNTNVKKYFLKLTDYGAIAFSSGYILGRLANFANAELYGRVIKGGIIFPNAEPLDTNIPGVKEFASSVGLEILPHDLLINLPRIPSQLIEGFFEGPVTFMLLWFLFRKIKKYDGFIFGAYIMLYAFFRFFIEYLREPDKELGFIINYKPIKNLSDFSFLNISMGQILSLTLMFSGLIWIIVTKKIAVKKIKNNTNLKYKN</sequence>